<organism evidence="1 2">
    <name type="scientific">Fibrella aestuarina BUZ 2</name>
    <dbReference type="NCBI Taxonomy" id="1166018"/>
    <lineage>
        <taxon>Bacteria</taxon>
        <taxon>Pseudomonadati</taxon>
        <taxon>Bacteroidota</taxon>
        <taxon>Cytophagia</taxon>
        <taxon>Cytophagales</taxon>
        <taxon>Spirosomataceae</taxon>
        <taxon>Fibrella</taxon>
    </lineage>
</organism>
<name>I0KAV5_9BACT</name>
<proteinExistence type="predicted"/>
<sequence length="533" mass="59171">MAVNNPLKVVRTTRVPRRKALDMEHINSYVGQRESINMFLREAVPSSPLNMFSDFKGFISADNNEDGQAQLINVERAGISTEYHVTRTFVEKRIPGRVTDNSRVPAVLVAPNPGGVNSAQTNFTFRANRDMGEPGSIFMLRDEKTLILAVGKRSLSTEEVEYTAQLVGIPGETADGSLLSMDAPIRYQMANTMGQGSLGGLPMVGNGEVSFDEINVTTIIRSASVSTGSALADNAMAAILEDAQGKRIDVSSDIPVQVFRQACQELSDAVMHWKPNFTAKDRRIANTMADSRYPERPVFAGVYYQWDLAPKRYEHYLRSSQEASVAKLEWMLKSMRAIAGKKVTLLAVCQGLGRDWLKDTYFALAKKLNYQIHVGVNDGKLNGGSVGYDIDTMETPDGKILIYDISQPQDSWSMSDRIGYNGVSYPSRSNRIYFMPVSTTDPRTGAKKPTVRIYHKEKDDIRRLLNPAVTKGHVGRGSWTPEQLLNVSDEQVKRTLANNGNRVDSMVDGDEICFLSQLTVKASYDKNMILDLK</sequence>
<protein>
    <submittedName>
        <fullName evidence="1">Uncharacterized protein</fullName>
    </submittedName>
</protein>
<dbReference type="AlphaFoldDB" id="I0KAV5"/>
<reference evidence="1 2" key="1">
    <citation type="journal article" date="2012" name="J. Bacteriol.">
        <title>Genome Sequence of Fibrella aestuarina BUZ 2T, a Filamentous Marine Bacterium.</title>
        <authorList>
            <person name="Filippini M."/>
            <person name="Qi W."/>
            <person name="Blom J."/>
            <person name="Goesmann A."/>
            <person name="Smits T.H."/>
            <person name="Bagheri H.C."/>
        </authorList>
    </citation>
    <scope>NUCLEOTIDE SEQUENCE [LARGE SCALE GENOMIC DNA]</scope>
    <source>
        <strain evidence="2">BUZ 2T</strain>
    </source>
</reference>
<evidence type="ECO:0000313" key="1">
    <source>
        <dbReference type="EMBL" id="CCH01258.1"/>
    </source>
</evidence>
<evidence type="ECO:0000313" key="2">
    <source>
        <dbReference type="Proteomes" id="UP000011058"/>
    </source>
</evidence>
<dbReference type="EMBL" id="HE796683">
    <property type="protein sequence ID" value="CCH01258.1"/>
    <property type="molecule type" value="Genomic_DNA"/>
</dbReference>
<dbReference type="Proteomes" id="UP000011058">
    <property type="component" value="Chromosome"/>
</dbReference>
<dbReference type="RefSeq" id="WP_015332357.1">
    <property type="nucleotide sequence ID" value="NC_020054.1"/>
</dbReference>
<gene>
    <name evidence="1" type="ORF">FAES_3249</name>
</gene>
<dbReference type="KEGG" id="fae:FAES_3249"/>
<keyword evidence="2" id="KW-1185">Reference proteome</keyword>
<dbReference type="HOGENOM" id="CLU_510695_0_0_10"/>
<accession>I0KAV5</accession>
<dbReference type="STRING" id="1166018.FAES_3249"/>